<evidence type="ECO:0000313" key="3">
    <source>
        <dbReference type="Proteomes" id="UP000276776"/>
    </source>
</evidence>
<dbReference type="InterPro" id="IPR033124">
    <property type="entry name" value="Ser_caboxypep_his_AS"/>
</dbReference>
<dbReference type="OrthoDB" id="443318at2759"/>
<dbReference type="WBParaSite" id="TCLT_0000292201-mRNA-1">
    <property type="protein sequence ID" value="TCLT_0000292201-mRNA-1"/>
    <property type="gene ID" value="TCLT_0000292201"/>
</dbReference>
<dbReference type="STRING" id="103827.A0A0N5CRS2"/>
<reference evidence="2 3" key="2">
    <citation type="submission" date="2018-11" db="EMBL/GenBank/DDBJ databases">
        <authorList>
            <consortium name="Pathogen Informatics"/>
        </authorList>
    </citation>
    <scope>NUCLEOTIDE SEQUENCE [LARGE SCALE GENOMIC DNA]</scope>
</reference>
<dbReference type="PROSITE" id="PS00560">
    <property type="entry name" value="CARBOXYPEPT_SER_HIS"/>
    <property type="match status" value="1"/>
</dbReference>
<dbReference type="Pfam" id="PF00450">
    <property type="entry name" value="Peptidase_S10"/>
    <property type="match status" value="3"/>
</dbReference>
<dbReference type="Gene3D" id="3.40.50.1820">
    <property type="entry name" value="alpha/beta hydrolase"/>
    <property type="match status" value="3"/>
</dbReference>
<evidence type="ECO:0000313" key="2">
    <source>
        <dbReference type="EMBL" id="VDM99131.1"/>
    </source>
</evidence>
<organism evidence="4">
    <name type="scientific">Thelazia callipaeda</name>
    <name type="common">Oriental eyeworm</name>
    <name type="synonym">Parasitic nematode</name>
    <dbReference type="NCBI Taxonomy" id="103827"/>
    <lineage>
        <taxon>Eukaryota</taxon>
        <taxon>Metazoa</taxon>
        <taxon>Ecdysozoa</taxon>
        <taxon>Nematoda</taxon>
        <taxon>Chromadorea</taxon>
        <taxon>Rhabditida</taxon>
        <taxon>Spirurina</taxon>
        <taxon>Spiruromorpha</taxon>
        <taxon>Thelazioidea</taxon>
        <taxon>Thelaziidae</taxon>
        <taxon>Thelazia</taxon>
    </lineage>
</organism>
<evidence type="ECO:0000256" key="1">
    <source>
        <dbReference type="ARBA" id="ARBA00009431"/>
    </source>
</evidence>
<dbReference type="PRINTS" id="PR00724">
    <property type="entry name" value="CRBOXYPTASEC"/>
</dbReference>
<dbReference type="Proteomes" id="UP000276776">
    <property type="component" value="Unassembled WGS sequence"/>
</dbReference>
<protein>
    <submittedName>
        <fullName evidence="4">Serine carboxypeptidase</fullName>
    </submittedName>
</protein>
<dbReference type="PANTHER" id="PTHR11802">
    <property type="entry name" value="SERINE PROTEASE FAMILY S10 SERINE CARBOXYPEPTIDASE"/>
    <property type="match status" value="1"/>
</dbReference>
<accession>A0A0N5CRS2</accession>
<proteinExistence type="inferred from homology"/>
<dbReference type="GO" id="GO:0006508">
    <property type="term" value="P:proteolysis"/>
    <property type="evidence" value="ECO:0007669"/>
    <property type="project" value="InterPro"/>
</dbReference>
<name>A0A0N5CRS2_THECL</name>
<keyword evidence="3" id="KW-1185">Reference proteome</keyword>
<dbReference type="PANTHER" id="PTHR11802:SF418">
    <property type="entry name" value="SERINE CARBOXYPEPTIDASE CTSA-1.1"/>
    <property type="match status" value="1"/>
</dbReference>
<dbReference type="SUPFAM" id="SSF53474">
    <property type="entry name" value="alpha/beta-Hydrolases"/>
    <property type="match status" value="2"/>
</dbReference>
<evidence type="ECO:0000313" key="4">
    <source>
        <dbReference type="WBParaSite" id="TCLT_0000292201-mRNA-1"/>
    </source>
</evidence>
<sequence>MAIGNGELSMYEQLNSILPLLYYRGTYGYDTDDSIPAAYYDYSSRVNIVNVGEAYPKDNTSYCDNLMVEYGVEYIWMHSLFQDVYNINQDCYRYQLYYTAAGSRIAQLRRKLDHKKPNIQLPMSYYKNQKAKINYDSTDGKASFYCFAAEANANYLQRSDVRSAIHIPSHYFWILINAQTEIKIRLDEWFVEKLAESHKMRVEQPRTPWYYQSQVAGYWKRFTYSTTAIDLLTVKGAGHFVPLDRPGPSLQMIMNFMNRSDYSTPYGYDTKLTPLREQYKILQKIIVEYSDGIEQISTKKAKNVIHKRDTSSSDYLLHGFIENLPFITFIPDFEQWAGYFTIDDLSIFFWFVGARKHQQKAASDEAVVVWLGDGPGCSPVADLFQDFGPYRLKVNTDGTISLNQNPFSWNQAGNFLFIETPQGVGYSKYKENELNDVETTKINLKVLKKFYENFKNYSNNPLFIGGKGYGSVLALKLTEAVLEEKSSIPKPSGVLLQNAMLSRKEQINSLPNLLYFSGEIGKESMTEADNFYENCYYMASMDVHKRKKRQAYHFGDIPLVNDETFIDQAQLINYMSTDAFASYPCYMNEITEAYLSKSEVKNALNVQYPGRWVKCNIKVHETYIQQYLDMTDTFRKLLSYPLRFLVYSGNAGLSNNFIANQWFVEKLSVGFKKSPHLLWKFAQSHDYLTQYAGYQDLYAKENVKIDLITVKGAGHDVALDRPLPTLQMFINYLQNEAYGTMITYLPEQPPISPPTPPPKISRREAAKIYDLPGLTFEINFDQYSGYLNASLGNYLFFWYHFLCSFLLENTDFVYKIGDI</sequence>
<reference evidence="4" key="1">
    <citation type="submission" date="2017-02" db="UniProtKB">
        <authorList>
            <consortium name="WormBaseParasite"/>
        </authorList>
    </citation>
    <scope>IDENTIFICATION</scope>
</reference>
<dbReference type="EMBL" id="UYYF01000799">
    <property type="protein sequence ID" value="VDM99131.1"/>
    <property type="molecule type" value="Genomic_DNA"/>
</dbReference>
<dbReference type="AlphaFoldDB" id="A0A0N5CRS2"/>
<comment type="similarity">
    <text evidence="1">Belongs to the peptidase S10 family.</text>
</comment>
<dbReference type="InterPro" id="IPR001563">
    <property type="entry name" value="Peptidase_S10"/>
</dbReference>
<dbReference type="GO" id="GO:0004185">
    <property type="term" value="F:serine-type carboxypeptidase activity"/>
    <property type="evidence" value="ECO:0007669"/>
    <property type="project" value="InterPro"/>
</dbReference>
<gene>
    <name evidence="2" type="ORF">TCLT_LOCUS2923</name>
</gene>
<dbReference type="InterPro" id="IPR029058">
    <property type="entry name" value="AB_hydrolase_fold"/>
</dbReference>